<dbReference type="InterPro" id="IPR036388">
    <property type="entry name" value="WH-like_DNA-bd_sf"/>
</dbReference>
<dbReference type="Gene3D" id="1.10.10.10">
    <property type="entry name" value="Winged helix-like DNA-binding domain superfamily/Winged helix DNA-binding domain"/>
    <property type="match status" value="1"/>
</dbReference>
<keyword evidence="9" id="KW-1185">Reference proteome</keyword>
<evidence type="ECO:0000256" key="3">
    <source>
        <dbReference type="ARBA" id="ARBA00023082"/>
    </source>
</evidence>
<name>C6LD02_9FIRM</name>
<evidence type="ECO:0000259" key="7">
    <source>
        <dbReference type="Pfam" id="PF08281"/>
    </source>
</evidence>
<evidence type="ECO:0000256" key="2">
    <source>
        <dbReference type="ARBA" id="ARBA00023015"/>
    </source>
</evidence>
<organism evidence="8 9">
    <name type="scientific">Marvinbryantia formatexigens DSM 14469</name>
    <dbReference type="NCBI Taxonomy" id="478749"/>
    <lineage>
        <taxon>Bacteria</taxon>
        <taxon>Bacillati</taxon>
        <taxon>Bacillota</taxon>
        <taxon>Clostridia</taxon>
        <taxon>Lachnospirales</taxon>
        <taxon>Lachnospiraceae</taxon>
        <taxon>Marvinbryantia</taxon>
    </lineage>
</organism>
<dbReference type="InterPro" id="IPR039425">
    <property type="entry name" value="RNA_pol_sigma-70-like"/>
</dbReference>
<dbReference type="Proteomes" id="UP000005561">
    <property type="component" value="Unassembled WGS sequence"/>
</dbReference>
<dbReference type="OrthoDB" id="9808901at2"/>
<dbReference type="eggNOG" id="COG1595">
    <property type="taxonomic scope" value="Bacteria"/>
</dbReference>
<evidence type="ECO:0000256" key="4">
    <source>
        <dbReference type="ARBA" id="ARBA00023125"/>
    </source>
</evidence>
<dbReference type="NCBIfam" id="TIGR02937">
    <property type="entry name" value="sigma70-ECF"/>
    <property type="match status" value="1"/>
</dbReference>
<reference evidence="8" key="1">
    <citation type="submission" date="2009-07" db="EMBL/GenBank/DDBJ databases">
        <authorList>
            <person name="Weinstock G."/>
            <person name="Sodergren E."/>
            <person name="Clifton S."/>
            <person name="Fulton L."/>
            <person name="Fulton B."/>
            <person name="Courtney L."/>
            <person name="Fronick C."/>
            <person name="Harrison M."/>
            <person name="Strong C."/>
            <person name="Farmer C."/>
            <person name="Delahaunty K."/>
            <person name="Markovic C."/>
            <person name="Hall O."/>
            <person name="Minx P."/>
            <person name="Tomlinson C."/>
            <person name="Mitreva M."/>
            <person name="Nelson J."/>
            <person name="Hou S."/>
            <person name="Wollam A."/>
            <person name="Pepin K.H."/>
            <person name="Johnson M."/>
            <person name="Bhonagiri V."/>
            <person name="Nash W.E."/>
            <person name="Warren W."/>
            <person name="Chinwalla A."/>
            <person name="Mardis E.R."/>
            <person name="Wilson R.K."/>
        </authorList>
    </citation>
    <scope>NUCLEOTIDE SEQUENCE [LARGE SCALE GENOMIC DNA]</scope>
    <source>
        <strain evidence="8">DSM 14469</strain>
    </source>
</reference>
<dbReference type="InterPro" id="IPR014284">
    <property type="entry name" value="RNA_pol_sigma-70_dom"/>
</dbReference>
<dbReference type="AlphaFoldDB" id="C6LD02"/>
<dbReference type="InterPro" id="IPR013325">
    <property type="entry name" value="RNA_pol_sigma_r2"/>
</dbReference>
<gene>
    <name evidence="8" type="ORF">BRYFOR_06660</name>
</gene>
<dbReference type="EMBL" id="ACCL02000006">
    <property type="protein sequence ID" value="EET61485.1"/>
    <property type="molecule type" value="Genomic_DNA"/>
</dbReference>
<dbReference type="SUPFAM" id="SSF88659">
    <property type="entry name" value="Sigma3 and sigma4 domains of RNA polymerase sigma factors"/>
    <property type="match status" value="1"/>
</dbReference>
<dbReference type="GO" id="GO:0003677">
    <property type="term" value="F:DNA binding"/>
    <property type="evidence" value="ECO:0007669"/>
    <property type="project" value="UniProtKB-KW"/>
</dbReference>
<accession>C6LD02</accession>
<evidence type="ECO:0000256" key="1">
    <source>
        <dbReference type="ARBA" id="ARBA00010641"/>
    </source>
</evidence>
<keyword evidence="3" id="KW-0731">Sigma factor</keyword>
<dbReference type="Pfam" id="PF08281">
    <property type="entry name" value="Sigma70_r4_2"/>
    <property type="match status" value="1"/>
</dbReference>
<dbReference type="GO" id="GO:0016987">
    <property type="term" value="F:sigma factor activity"/>
    <property type="evidence" value="ECO:0007669"/>
    <property type="project" value="UniProtKB-KW"/>
</dbReference>
<dbReference type="STRING" id="168384.SAMN05660368_01596"/>
<sequence length="193" mass="22679">MDDRDIIALFWNRDESAISAVSEKYNHYCWQIAWNIVGSREDSEECVNDTWLSAWTYMPPKRPAILSAFLGKITRGLAIDCLRRKYAAKRMDMHIADVAGEVETLADVAVSTLDEYMEKQELVQLLNTFLKSLPEIDRDIFIRRYWYMDGLKDIAKRHGCSVSKVKSNLFRNRRRLKKYLENEQPQRVVQHCI</sequence>
<dbReference type="PANTHER" id="PTHR43133">
    <property type="entry name" value="RNA POLYMERASE ECF-TYPE SIGMA FACTO"/>
    <property type="match status" value="1"/>
</dbReference>
<dbReference type="InterPro" id="IPR013324">
    <property type="entry name" value="RNA_pol_sigma_r3/r4-like"/>
</dbReference>
<evidence type="ECO:0000256" key="5">
    <source>
        <dbReference type="ARBA" id="ARBA00023163"/>
    </source>
</evidence>
<dbReference type="RefSeq" id="WP_006861454.1">
    <property type="nucleotide sequence ID" value="NZ_ACCL02000006.1"/>
</dbReference>
<protein>
    <submittedName>
        <fullName evidence="8">RNA polymerase sigma factor, sigma-70 family</fullName>
    </submittedName>
</protein>
<dbReference type="Pfam" id="PF04542">
    <property type="entry name" value="Sigma70_r2"/>
    <property type="match status" value="1"/>
</dbReference>
<evidence type="ECO:0000313" key="9">
    <source>
        <dbReference type="Proteomes" id="UP000005561"/>
    </source>
</evidence>
<dbReference type="SUPFAM" id="SSF88946">
    <property type="entry name" value="Sigma2 domain of RNA polymerase sigma factors"/>
    <property type="match status" value="1"/>
</dbReference>
<keyword evidence="2" id="KW-0805">Transcription regulation</keyword>
<evidence type="ECO:0000313" key="8">
    <source>
        <dbReference type="EMBL" id="EET61485.1"/>
    </source>
</evidence>
<comment type="similarity">
    <text evidence="1">Belongs to the sigma-70 factor family. ECF subfamily.</text>
</comment>
<comment type="caution">
    <text evidence="8">The sequence shown here is derived from an EMBL/GenBank/DDBJ whole genome shotgun (WGS) entry which is preliminary data.</text>
</comment>
<keyword evidence="4" id="KW-0238">DNA-binding</keyword>
<dbReference type="Gene3D" id="1.10.1740.10">
    <property type="match status" value="1"/>
</dbReference>
<dbReference type="PANTHER" id="PTHR43133:SF8">
    <property type="entry name" value="RNA POLYMERASE SIGMA FACTOR HI_1459-RELATED"/>
    <property type="match status" value="1"/>
</dbReference>
<dbReference type="InterPro" id="IPR007627">
    <property type="entry name" value="RNA_pol_sigma70_r2"/>
</dbReference>
<dbReference type="InterPro" id="IPR013249">
    <property type="entry name" value="RNA_pol_sigma70_r4_t2"/>
</dbReference>
<feature type="domain" description="RNA polymerase sigma factor 70 region 4 type 2" evidence="7">
    <location>
        <begin position="126"/>
        <end position="176"/>
    </location>
</feature>
<dbReference type="GO" id="GO:0006352">
    <property type="term" value="P:DNA-templated transcription initiation"/>
    <property type="evidence" value="ECO:0007669"/>
    <property type="project" value="InterPro"/>
</dbReference>
<feature type="domain" description="RNA polymerase sigma-70 region 2" evidence="6">
    <location>
        <begin position="29"/>
        <end position="85"/>
    </location>
</feature>
<proteinExistence type="inferred from homology"/>
<evidence type="ECO:0000259" key="6">
    <source>
        <dbReference type="Pfam" id="PF04542"/>
    </source>
</evidence>
<keyword evidence="5" id="KW-0804">Transcription</keyword>